<protein>
    <submittedName>
        <fullName evidence="1">Uncharacterized protein</fullName>
    </submittedName>
</protein>
<name>A0A931GFX7_9PSED</name>
<sequence>MAPLALVRAENRQVLPVKQRQALVVSERRTASIDELDAEVLDMPMPPTTVQSAKLDTVMSINFGPGGTNAPGPQALAPGR</sequence>
<reference evidence="1" key="1">
    <citation type="submission" date="2020-07" db="EMBL/GenBank/DDBJ databases">
        <title>Pseudomonas chaetoceroseae sp. nov., a new member of the Pseudomonas oleovorans group isolated from a culture of Chaetoceros calcitrans.</title>
        <authorList>
            <person name="Girard L."/>
            <person name="Lood C."/>
            <person name="De Mot R."/>
            <person name="Baudart J."/>
        </authorList>
    </citation>
    <scope>NUCLEOTIDE SEQUENCE</scope>
    <source>
        <strain evidence="1">536</strain>
    </source>
</reference>
<accession>A0A931GFX7</accession>
<comment type="caution">
    <text evidence="1">The sequence shown here is derived from an EMBL/GenBank/DDBJ whole genome shotgun (WGS) entry which is preliminary data.</text>
</comment>
<organism evidence="1 2">
    <name type="scientific">Pseudomonas chaetocerotis</name>
    <dbReference type="NCBI Taxonomy" id="2758695"/>
    <lineage>
        <taxon>Bacteria</taxon>
        <taxon>Pseudomonadati</taxon>
        <taxon>Pseudomonadota</taxon>
        <taxon>Gammaproteobacteria</taxon>
        <taxon>Pseudomonadales</taxon>
        <taxon>Pseudomonadaceae</taxon>
        <taxon>Pseudomonas</taxon>
    </lineage>
</organism>
<dbReference type="AlphaFoldDB" id="A0A931GFX7"/>
<evidence type="ECO:0000313" key="1">
    <source>
        <dbReference type="EMBL" id="MBG0836878.1"/>
    </source>
</evidence>
<evidence type="ECO:0000313" key="2">
    <source>
        <dbReference type="Proteomes" id="UP000596932"/>
    </source>
</evidence>
<proteinExistence type="predicted"/>
<dbReference type="EMBL" id="JACFYX010000017">
    <property type="protein sequence ID" value="MBG0836878.1"/>
    <property type="molecule type" value="Genomic_DNA"/>
</dbReference>
<dbReference type="Proteomes" id="UP000596932">
    <property type="component" value="Unassembled WGS sequence"/>
</dbReference>
<keyword evidence="2" id="KW-1185">Reference proteome</keyword>
<gene>
    <name evidence="1" type="ORF">H3221_17325</name>
</gene>